<evidence type="ECO:0000256" key="4">
    <source>
        <dbReference type="ARBA" id="ARBA00023277"/>
    </source>
</evidence>
<evidence type="ECO:0000259" key="8">
    <source>
        <dbReference type="Pfam" id="PF01182"/>
    </source>
</evidence>
<proteinExistence type="inferred from homology"/>
<dbReference type="SUPFAM" id="SSF100950">
    <property type="entry name" value="NagB/RpiA/CoA transferase-like"/>
    <property type="match status" value="1"/>
</dbReference>
<dbReference type="InterPro" id="IPR037171">
    <property type="entry name" value="NagB/RpiA_transferase-like"/>
</dbReference>
<dbReference type="AlphaFoldDB" id="A0A1Q5UAC1"/>
<dbReference type="Gene3D" id="3.40.50.1360">
    <property type="match status" value="1"/>
</dbReference>
<dbReference type="FunFam" id="3.40.50.1360:FF:000002">
    <property type="entry name" value="Glucosamine-6-phosphate deaminase"/>
    <property type="match status" value="1"/>
</dbReference>
<evidence type="ECO:0000313" key="9">
    <source>
        <dbReference type="EMBL" id="OKP09427.1"/>
    </source>
</evidence>
<name>A0A1Q5UAC1_9EURO</name>
<comment type="function">
    <text evidence="5">Catalyzes the reversible conversion of alpha-D-glucosamine 6-phosphate (GlcN-6P) into beta-D-fructose 6-phosphate (Fru-6P) and ammonium ion, a regulatory reaction step in de novo uridine diphosphate-N-acetyl-alpha-D-glucosamine (UDP-GlcNAc) biosynthesis via hexosamine pathway.</text>
</comment>
<dbReference type="CDD" id="cd01399">
    <property type="entry name" value="GlcN6P_deaminase"/>
    <property type="match status" value="1"/>
</dbReference>
<organism evidence="9 10">
    <name type="scientific">Penicillium subrubescens</name>
    <dbReference type="NCBI Taxonomy" id="1316194"/>
    <lineage>
        <taxon>Eukaryota</taxon>
        <taxon>Fungi</taxon>
        <taxon>Dikarya</taxon>
        <taxon>Ascomycota</taxon>
        <taxon>Pezizomycotina</taxon>
        <taxon>Eurotiomycetes</taxon>
        <taxon>Eurotiomycetidae</taxon>
        <taxon>Eurotiales</taxon>
        <taxon>Aspergillaceae</taxon>
        <taxon>Penicillium</taxon>
    </lineage>
</organism>
<evidence type="ECO:0000256" key="6">
    <source>
        <dbReference type="RuleBase" id="RU361197"/>
    </source>
</evidence>
<comment type="catalytic activity">
    <reaction evidence="1 6">
        <text>alpha-D-glucosamine 6-phosphate + H2O = beta-D-fructose 6-phosphate + NH4(+)</text>
        <dbReference type="Rhea" id="RHEA:12172"/>
        <dbReference type="ChEBI" id="CHEBI:15377"/>
        <dbReference type="ChEBI" id="CHEBI:28938"/>
        <dbReference type="ChEBI" id="CHEBI:57634"/>
        <dbReference type="ChEBI" id="CHEBI:75989"/>
        <dbReference type="EC" id="3.5.99.6"/>
    </reaction>
</comment>
<dbReference type="InterPro" id="IPR006148">
    <property type="entry name" value="Glc/Gal-6P_isomerase"/>
</dbReference>
<sequence>MRLIIRERPEQVAQYIAAYIVKRINTFAPTTERPFVLGLPTGSSPLPIYKALIAAYSRGEISFQHVVTFNMDEYVGLPRDHPESYHSFMYTNFFKHIDIDVKNVNILNGNAASLTEECLAYESKIKALGGIELFLGGVGSDGHIAFNEPGSSLASRTRIKSLAHETIIANARFFNGDVDAVPRMALTVGVQTIMDAREVVIIATGTGKALAIQQAVEGGVSHWCTLSALQLHPSSMVVVDEDATMELKVKTVRYFTGVERTILQKGMSIETQPTLTLATSNDTAWREPEDGELTPDISSNSSVFPLKRIVEPGETGKVKKITGGAGHDHVTASYSN</sequence>
<dbReference type="GO" id="GO:0004342">
    <property type="term" value="F:glucosamine-6-phosphate deaminase activity"/>
    <property type="evidence" value="ECO:0007669"/>
    <property type="project" value="UniProtKB-UniRule"/>
</dbReference>
<dbReference type="GO" id="GO:0042802">
    <property type="term" value="F:identical protein binding"/>
    <property type="evidence" value="ECO:0007669"/>
    <property type="project" value="TreeGrafter"/>
</dbReference>
<feature type="region of interest" description="Disordered" evidence="7">
    <location>
        <begin position="317"/>
        <end position="336"/>
    </location>
</feature>
<dbReference type="InterPro" id="IPR004547">
    <property type="entry name" value="Glucosamine6P_isomerase"/>
</dbReference>
<protein>
    <recommendedName>
        <fullName evidence="6">Glucosamine-6-phosphate isomerase</fullName>
        <ecNumber evidence="6">3.5.99.6</ecNumber>
    </recommendedName>
    <alternativeName>
        <fullName evidence="6">Glucosamine-6-phosphate isomerase</fullName>
    </alternativeName>
</protein>
<dbReference type="PROSITE" id="PS01161">
    <property type="entry name" value="GLC_GALNAC_ISOMERASE"/>
    <property type="match status" value="1"/>
</dbReference>
<gene>
    <name evidence="9" type="ORF">PENSUB_5249</name>
</gene>
<evidence type="ECO:0000256" key="7">
    <source>
        <dbReference type="SAM" id="MobiDB-lite"/>
    </source>
</evidence>
<dbReference type="NCBIfam" id="TIGR00502">
    <property type="entry name" value="nagB"/>
    <property type="match status" value="1"/>
</dbReference>
<evidence type="ECO:0000256" key="1">
    <source>
        <dbReference type="ARBA" id="ARBA00000644"/>
    </source>
</evidence>
<reference evidence="9 10" key="1">
    <citation type="submission" date="2016-10" db="EMBL/GenBank/DDBJ databases">
        <title>Genome sequence of the ascomycete fungus Penicillium subrubescens.</title>
        <authorList>
            <person name="De Vries R.P."/>
            <person name="Peng M."/>
            <person name="Dilokpimol A."/>
            <person name="Hilden K."/>
            <person name="Makela M.R."/>
            <person name="Grigoriev I."/>
            <person name="Riley R."/>
            <person name="Granchi Z."/>
        </authorList>
    </citation>
    <scope>NUCLEOTIDE SEQUENCE [LARGE SCALE GENOMIC DNA]</scope>
    <source>
        <strain evidence="9 10">CBS 132785</strain>
    </source>
</reference>
<dbReference type="HAMAP" id="MF_01241">
    <property type="entry name" value="GlcN6P_deamin"/>
    <property type="match status" value="1"/>
</dbReference>
<dbReference type="EC" id="3.5.99.6" evidence="6"/>
<evidence type="ECO:0000256" key="2">
    <source>
        <dbReference type="ARBA" id="ARBA00005526"/>
    </source>
</evidence>
<keyword evidence="3 6" id="KW-0378">Hydrolase</keyword>
<evidence type="ECO:0000256" key="3">
    <source>
        <dbReference type="ARBA" id="ARBA00022801"/>
    </source>
</evidence>
<dbReference type="PANTHER" id="PTHR11280">
    <property type="entry name" value="GLUCOSAMINE-6-PHOSPHATE ISOMERASE"/>
    <property type="match status" value="1"/>
</dbReference>
<dbReference type="GO" id="GO:0005829">
    <property type="term" value="C:cytosol"/>
    <property type="evidence" value="ECO:0007669"/>
    <property type="project" value="UniProtKB-ARBA"/>
</dbReference>
<dbReference type="GO" id="GO:0005975">
    <property type="term" value="P:carbohydrate metabolic process"/>
    <property type="evidence" value="ECO:0007669"/>
    <property type="project" value="InterPro"/>
</dbReference>
<dbReference type="InterPro" id="IPR018321">
    <property type="entry name" value="Glucosamine6P_isomerase_CS"/>
</dbReference>
<evidence type="ECO:0000313" key="10">
    <source>
        <dbReference type="Proteomes" id="UP000186955"/>
    </source>
</evidence>
<dbReference type="GO" id="GO:0006046">
    <property type="term" value="P:N-acetylglucosamine catabolic process"/>
    <property type="evidence" value="ECO:0007669"/>
    <property type="project" value="TreeGrafter"/>
</dbReference>
<comment type="similarity">
    <text evidence="2 6">Belongs to the glucosamine/galactosamine-6-phosphate isomerase family.</text>
</comment>
<feature type="domain" description="Glucosamine/galactosamine-6-phosphate isomerase" evidence="8">
    <location>
        <begin position="8"/>
        <end position="220"/>
    </location>
</feature>
<dbReference type="EMBL" id="MNBE01000524">
    <property type="protein sequence ID" value="OKP09427.1"/>
    <property type="molecule type" value="Genomic_DNA"/>
</dbReference>
<comment type="caution">
    <text evidence="9">The sequence shown here is derived from an EMBL/GenBank/DDBJ whole genome shotgun (WGS) entry which is preliminary data.</text>
</comment>
<dbReference type="GO" id="GO:0019262">
    <property type="term" value="P:N-acetylneuraminate catabolic process"/>
    <property type="evidence" value="ECO:0007669"/>
    <property type="project" value="TreeGrafter"/>
</dbReference>
<keyword evidence="4 6" id="KW-0119">Carbohydrate metabolism</keyword>
<dbReference type="Proteomes" id="UP000186955">
    <property type="component" value="Unassembled WGS sequence"/>
</dbReference>
<dbReference type="STRING" id="1316194.A0A1Q5UAC1"/>
<dbReference type="PANTHER" id="PTHR11280:SF5">
    <property type="entry name" value="GLUCOSAMINE-6-PHOSPHATE ISOMERASE"/>
    <property type="match status" value="1"/>
</dbReference>
<dbReference type="GO" id="GO:0006043">
    <property type="term" value="P:glucosamine catabolic process"/>
    <property type="evidence" value="ECO:0007669"/>
    <property type="project" value="TreeGrafter"/>
</dbReference>
<keyword evidence="10" id="KW-1185">Reference proteome</keyword>
<accession>A0A1Q5UAC1</accession>
<dbReference type="Pfam" id="PF01182">
    <property type="entry name" value="Glucosamine_iso"/>
    <property type="match status" value="1"/>
</dbReference>
<evidence type="ECO:0000256" key="5">
    <source>
        <dbReference type="ARBA" id="ARBA00049961"/>
    </source>
</evidence>